<dbReference type="Proteomes" id="UP001642409">
    <property type="component" value="Unassembled WGS sequence"/>
</dbReference>
<dbReference type="EMBL" id="CAXDID020000028">
    <property type="protein sequence ID" value="CAL5991959.1"/>
    <property type="molecule type" value="Genomic_DNA"/>
</dbReference>
<gene>
    <name evidence="1" type="ORF">HINF_LOCUS12346</name>
</gene>
<comment type="caution">
    <text evidence="1">The sequence shown here is derived from an EMBL/GenBank/DDBJ whole genome shotgun (WGS) entry which is preliminary data.</text>
</comment>
<organism evidence="1 2">
    <name type="scientific">Hexamita inflata</name>
    <dbReference type="NCBI Taxonomy" id="28002"/>
    <lineage>
        <taxon>Eukaryota</taxon>
        <taxon>Metamonada</taxon>
        <taxon>Diplomonadida</taxon>
        <taxon>Hexamitidae</taxon>
        <taxon>Hexamitinae</taxon>
        <taxon>Hexamita</taxon>
    </lineage>
</organism>
<protein>
    <submittedName>
        <fullName evidence="1">Hypothetical_protein</fullName>
    </submittedName>
</protein>
<sequence>MMYLIVAGALYNVSAINLIEHYISGSKYKLMARALSSWVTGLEFIHERGVDDKLLQIYELIIIGKHFSLYIPLYYQCIWKIVKLYIDICTIRLNMLNMHNMFPSYSNNQIYNQIVVDVKALIYEFSWYIDQWPSYIQF</sequence>
<proteinExistence type="predicted"/>
<name>A0ABP1HFL9_9EUKA</name>
<accession>A0ABP1HFL9</accession>
<evidence type="ECO:0000313" key="1">
    <source>
        <dbReference type="EMBL" id="CAL5991959.1"/>
    </source>
</evidence>
<keyword evidence="2" id="KW-1185">Reference proteome</keyword>
<evidence type="ECO:0000313" key="2">
    <source>
        <dbReference type="Proteomes" id="UP001642409"/>
    </source>
</evidence>
<reference evidence="1 2" key="1">
    <citation type="submission" date="2024-07" db="EMBL/GenBank/DDBJ databases">
        <authorList>
            <person name="Akdeniz Z."/>
        </authorList>
    </citation>
    <scope>NUCLEOTIDE SEQUENCE [LARGE SCALE GENOMIC DNA]</scope>
</reference>